<gene>
    <name evidence="1" type="ORF">ElyMa_005213300</name>
</gene>
<protein>
    <submittedName>
        <fullName evidence="1">Uncharacterized protein</fullName>
    </submittedName>
</protein>
<reference evidence="1 2" key="1">
    <citation type="journal article" date="2021" name="Elife">
        <title>Chloroplast acquisition without the gene transfer in kleptoplastic sea slugs, Plakobranchus ocellatus.</title>
        <authorList>
            <person name="Maeda T."/>
            <person name="Takahashi S."/>
            <person name="Yoshida T."/>
            <person name="Shimamura S."/>
            <person name="Takaki Y."/>
            <person name="Nagai Y."/>
            <person name="Toyoda A."/>
            <person name="Suzuki Y."/>
            <person name="Arimoto A."/>
            <person name="Ishii H."/>
            <person name="Satoh N."/>
            <person name="Nishiyama T."/>
            <person name="Hasebe M."/>
            <person name="Maruyama T."/>
            <person name="Minagawa J."/>
            <person name="Obokata J."/>
            <person name="Shigenobu S."/>
        </authorList>
    </citation>
    <scope>NUCLEOTIDE SEQUENCE [LARGE SCALE GENOMIC DNA]</scope>
</reference>
<sequence length="97" mass="9859">MEQRRLRAIPRSSVRGLPATYSGILVTLATCGPAATAAKLAQVSLCLSAITPQLSADGPDVADNSHGEGVVCDLARPVLGTVSGAETSIRAGRLESS</sequence>
<organism evidence="1 2">
    <name type="scientific">Elysia marginata</name>
    <dbReference type="NCBI Taxonomy" id="1093978"/>
    <lineage>
        <taxon>Eukaryota</taxon>
        <taxon>Metazoa</taxon>
        <taxon>Spiralia</taxon>
        <taxon>Lophotrochozoa</taxon>
        <taxon>Mollusca</taxon>
        <taxon>Gastropoda</taxon>
        <taxon>Heterobranchia</taxon>
        <taxon>Euthyneura</taxon>
        <taxon>Panpulmonata</taxon>
        <taxon>Sacoglossa</taxon>
        <taxon>Placobranchoidea</taxon>
        <taxon>Plakobranchidae</taxon>
        <taxon>Elysia</taxon>
    </lineage>
</organism>
<dbReference type="AlphaFoldDB" id="A0AAV4JZR0"/>
<evidence type="ECO:0000313" key="2">
    <source>
        <dbReference type="Proteomes" id="UP000762676"/>
    </source>
</evidence>
<keyword evidence="2" id="KW-1185">Reference proteome</keyword>
<accession>A0AAV4JZR0</accession>
<name>A0AAV4JZR0_9GAST</name>
<evidence type="ECO:0000313" key="1">
    <source>
        <dbReference type="EMBL" id="GFS26412.1"/>
    </source>
</evidence>
<dbReference type="Proteomes" id="UP000762676">
    <property type="component" value="Unassembled WGS sequence"/>
</dbReference>
<proteinExistence type="predicted"/>
<dbReference type="EMBL" id="BMAT01010411">
    <property type="protein sequence ID" value="GFS26412.1"/>
    <property type="molecule type" value="Genomic_DNA"/>
</dbReference>
<comment type="caution">
    <text evidence="1">The sequence shown here is derived from an EMBL/GenBank/DDBJ whole genome shotgun (WGS) entry which is preliminary data.</text>
</comment>